<organism evidence="9 10">
    <name type="scientific">Pseudofrankia asymbiotica</name>
    <dbReference type="NCBI Taxonomy" id="1834516"/>
    <lineage>
        <taxon>Bacteria</taxon>
        <taxon>Bacillati</taxon>
        <taxon>Actinomycetota</taxon>
        <taxon>Actinomycetes</taxon>
        <taxon>Frankiales</taxon>
        <taxon>Frankiaceae</taxon>
        <taxon>Pseudofrankia</taxon>
    </lineage>
</organism>
<dbReference type="AlphaFoldDB" id="A0A1V2HZ53"/>
<feature type="transmembrane region" description="Helical" evidence="8">
    <location>
        <begin position="306"/>
        <end position="332"/>
    </location>
</feature>
<dbReference type="STRING" id="1834516.BL253_37355"/>
<gene>
    <name evidence="9" type="ORF">BL253_37355</name>
</gene>
<keyword evidence="7 8" id="KW-0472">Membrane</keyword>
<keyword evidence="10" id="KW-1185">Reference proteome</keyword>
<dbReference type="Proteomes" id="UP000188929">
    <property type="component" value="Unassembled WGS sequence"/>
</dbReference>
<feature type="transmembrane region" description="Helical" evidence="8">
    <location>
        <begin position="164"/>
        <end position="189"/>
    </location>
</feature>
<feature type="transmembrane region" description="Helical" evidence="8">
    <location>
        <begin position="123"/>
        <end position="144"/>
    </location>
</feature>
<comment type="caution">
    <text evidence="9">The sequence shown here is derived from an EMBL/GenBank/DDBJ whole genome shotgun (WGS) entry which is preliminary data.</text>
</comment>
<sequence>MAHPAPGASEPSLSTGLTQFRQSLSGADRRSLAGMTAFIILLHVLGFVVLLTLVTPHGYHLGGDHPTFTAGVGVLAYTFGLRHAFDADHIAAVDNATRKLIADNVAKEAAGAGRQRRPLSVGFWFSLGHSTIVFALAFLLSIGIKSLVGPVEDDSSKLHTITGVIGPSVSGVFLWILGILNLAALIGILKVFREMRNGRYDEQELERRLDSRGFMNRFLGGLTKSVTKPWNIYPVGVLFGLGFDTATEVGLLVMAGGAAAFNLPFYSILVLPILFAAGMCLMDTIDGVFMNAAYGWAFARPVRKVFYNLTITTISVVVALVIGTIELVGVLADRFTIESGPLAWIASINLDYTGYAIVGLFFVAWGVALAIWYFGRVEERWTANLSTEPAPTTESV</sequence>
<dbReference type="GO" id="GO:0005886">
    <property type="term" value="C:plasma membrane"/>
    <property type="evidence" value="ECO:0007669"/>
    <property type="project" value="UniProtKB-SubCell"/>
</dbReference>
<dbReference type="InterPro" id="IPR011541">
    <property type="entry name" value="Ni/Co_transpt_high_affinity"/>
</dbReference>
<evidence type="ECO:0000313" key="10">
    <source>
        <dbReference type="Proteomes" id="UP000188929"/>
    </source>
</evidence>
<comment type="similarity">
    <text evidence="2 8">Belongs to the NiCoT transporter (TC 2.A.52) family.</text>
</comment>
<evidence type="ECO:0000313" key="9">
    <source>
        <dbReference type="EMBL" id="ONH21920.1"/>
    </source>
</evidence>
<dbReference type="PANTHER" id="PTHR31611">
    <property type="entry name" value="HIGH-AFFINITY NICKEL TRANSPORT PROTEIN NIC1"/>
    <property type="match status" value="1"/>
</dbReference>
<feature type="transmembrane region" description="Helical" evidence="8">
    <location>
        <begin position="352"/>
        <end position="374"/>
    </location>
</feature>
<dbReference type="NCBIfam" id="TIGR00802">
    <property type="entry name" value="nico"/>
    <property type="match status" value="1"/>
</dbReference>
<evidence type="ECO:0000256" key="1">
    <source>
        <dbReference type="ARBA" id="ARBA00004127"/>
    </source>
</evidence>
<feature type="transmembrane region" description="Helical" evidence="8">
    <location>
        <begin position="32"/>
        <end position="54"/>
    </location>
</feature>
<keyword evidence="6 8" id="KW-1133">Transmembrane helix</keyword>
<evidence type="ECO:0000256" key="2">
    <source>
        <dbReference type="ARBA" id="ARBA00010892"/>
    </source>
</evidence>
<reference evidence="10" key="1">
    <citation type="submission" date="2016-10" db="EMBL/GenBank/DDBJ databases">
        <title>Frankia sp. NRRL B-16386 Genome sequencing.</title>
        <authorList>
            <person name="Ghodhbane-Gtari F."/>
            <person name="Swanson E."/>
            <person name="Gueddou A."/>
            <person name="Hezbri K."/>
            <person name="Ktari K."/>
            <person name="Nouioui I."/>
            <person name="Morris K."/>
            <person name="Simpson S."/>
            <person name="Abebe-Akele F."/>
            <person name="Thomas K."/>
            <person name="Gtari M."/>
            <person name="Tisa L.S."/>
        </authorList>
    </citation>
    <scope>NUCLEOTIDE SEQUENCE [LARGE SCALE GENOMIC DNA]</scope>
    <source>
        <strain evidence="10">NRRL B-16386</strain>
    </source>
</reference>
<feature type="transmembrane region" description="Helical" evidence="8">
    <location>
        <begin position="232"/>
        <end position="259"/>
    </location>
</feature>
<keyword evidence="3 8" id="KW-0813">Transport</keyword>
<evidence type="ECO:0000256" key="5">
    <source>
        <dbReference type="ARBA" id="ARBA00022692"/>
    </source>
</evidence>
<keyword evidence="4" id="KW-0533">Nickel</keyword>
<evidence type="ECO:0000256" key="6">
    <source>
        <dbReference type="ARBA" id="ARBA00022989"/>
    </source>
</evidence>
<evidence type="ECO:0000256" key="4">
    <source>
        <dbReference type="ARBA" id="ARBA00022596"/>
    </source>
</evidence>
<evidence type="ECO:0000256" key="3">
    <source>
        <dbReference type="ARBA" id="ARBA00022448"/>
    </source>
</evidence>
<comment type="subcellular location">
    <subcellularLocation>
        <location evidence="8">Cell membrane</location>
        <topology evidence="8">Multi-pass membrane protein</topology>
    </subcellularLocation>
    <subcellularLocation>
        <location evidence="1">Endomembrane system</location>
        <topology evidence="1">Multi-pass membrane protein</topology>
    </subcellularLocation>
</comment>
<accession>A0A1V2HZ53</accession>
<dbReference type="Pfam" id="PF03824">
    <property type="entry name" value="NicO"/>
    <property type="match status" value="1"/>
</dbReference>
<dbReference type="GO" id="GO:0012505">
    <property type="term" value="C:endomembrane system"/>
    <property type="evidence" value="ECO:0007669"/>
    <property type="project" value="UniProtKB-SubCell"/>
</dbReference>
<evidence type="ECO:0000256" key="7">
    <source>
        <dbReference type="ARBA" id="ARBA00023136"/>
    </source>
</evidence>
<dbReference type="InterPro" id="IPR004688">
    <property type="entry name" value="Ni/Co_transpt"/>
</dbReference>
<protein>
    <recommendedName>
        <fullName evidence="8">Nickel/cobalt efflux system</fullName>
    </recommendedName>
</protein>
<dbReference type="PANTHER" id="PTHR31611:SF0">
    <property type="entry name" value="HIGH-AFFINITY NICKEL TRANSPORT PROTEIN NIC1"/>
    <property type="match status" value="1"/>
</dbReference>
<dbReference type="EMBL" id="MOMC01000132">
    <property type="protein sequence ID" value="ONH21920.1"/>
    <property type="molecule type" value="Genomic_DNA"/>
</dbReference>
<keyword evidence="5 8" id="KW-0812">Transmembrane</keyword>
<feature type="transmembrane region" description="Helical" evidence="8">
    <location>
        <begin position="265"/>
        <end position="285"/>
    </location>
</feature>
<name>A0A1V2HZ53_9ACTN</name>
<dbReference type="GO" id="GO:0015099">
    <property type="term" value="F:nickel cation transmembrane transporter activity"/>
    <property type="evidence" value="ECO:0007669"/>
    <property type="project" value="UniProtKB-UniRule"/>
</dbReference>
<proteinExistence type="inferred from homology"/>
<dbReference type="RefSeq" id="WP_076822965.1">
    <property type="nucleotide sequence ID" value="NZ_MOMC01000132.1"/>
</dbReference>
<evidence type="ECO:0000256" key="8">
    <source>
        <dbReference type="RuleBase" id="RU362101"/>
    </source>
</evidence>
<dbReference type="OrthoDB" id="9776706at2"/>